<proteinExistence type="predicted"/>
<accession>A0A2G5VKK7</accession>
<feature type="transmembrane region" description="Helical" evidence="1">
    <location>
        <begin position="20"/>
        <end position="40"/>
    </location>
</feature>
<evidence type="ECO:0000313" key="3">
    <source>
        <dbReference type="Proteomes" id="UP000230233"/>
    </source>
</evidence>
<feature type="transmembrane region" description="Helical" evidence="1">
    <location>
        <begin position="52"/>
        <end position="74"/>
    </location>
</feature>
<dbReference type="Proteomes" id="UP000230233">
    <property type="component" value="Chromosome I"/>
</dbReference>
<feature type="transmembrane region" description="Helical" evidence="1">
    <location>
        <begin position="128"/>
        <end position="152"/>
    </location>
</feature>
<evidence type="ECO:0000256" key="1">
    <source>
        <dbReference type="SAM" id="Phobius"/>
    </source>
</evidence>
<reference evidence="3" key="1">
    <citation type="submission" date="2017-10" db="EMBL/GenBank/DDBJ databases">
        <title>Rapid genome shrinkage in a self-fertile nematode reveals novel sperm competition proteins.</title>
        <authorList>
            <person name="Yin D."/>
            <person name="Schwarz E.M."/>
            <person name="Thomas C.G."/>
            <person name="Felde R.L."/>
            <person name="Korf I.F."/>
            <person name="Cutter A.D."/>
            <person name="Schartner C.M."/>
            <person name="Ralston E.J."/>
            <person name="Meyer B.J."/>
            <person name="Haag E.S."/>
        </authorList>
    </citation>
    <scope>NUCLEOTIDE SEQUENCE [LARGE SCALE GENOMIC DNA]</scope>
    <source>
        <strain evidence="3">JU1422</strain>
    </source>
</reference>
<gene>
    <name evidence="2" type="primary">Cni-T10E9.5</name>
    <name evidence="2" type="synonym">Cnig_chr_I.g2499</name>
    <name evidence="2" type="ORF">B9Z55_002499</name>
</gene>
<protein>
    <submittedName>
        <fullName evidence="2">Uncharacterized protein</fullName>
    </submittedName>
</protein>
<evidence type="ECO:0000313" key="2">
    <source>
        <dbReference type="EMBL" id="PIC52355.1"/>
    </source>
</evidence>
<organism evidence="2 3">
    <name type="scientific">Caenorhabditis nigoni</name>
    <dbReference type="NCBI Taxonomy" id="1611254"/>
    <lineage>
        <taxon>Eukaryota</taxon>
        <taxon>Metazoa</taxon>
        <taxon>Ecdysozoa</taxon>
        <taxon>Nematoda</taxon>
        <taxon>Chromadorea</taxon>
        <taxon>Rhabditida</taxon>
        <taxon>Rhabditina</taxon>
        <taxon>Rhabditomorpha</taxon>
        <taxon>Rhabditoidea</taxon>
        <taxon>Rhabditidae</taxon>
        <taxon>Peloderinae</taxon>
        <taxon>Caenorhabditis</taxon>
    </lineage>
</organism>
<dbReference type="AlphaFoldDB" id="A0A2G5VKK7"/>
<sequence length="200" mass="22604">MKLPKMLIDAGIPEIETEKLQIMLFLTAVVCPIVYIMINRKFPNWIATRRKLIIWCTTIIIISIQLMLGAVILNKSVKGFEVNLRLSISLKSMCFVIVSAFSISPVMIHEIYSDAISPHCTERVNPYAVSNMGCSLIRFFTLLPMVIICALFHKPEDYVPCFTALLPLLSVNVMAYALEQPPKIHLVSGNDRTDEIESQF</sequence>
<dbReference type="OrthoDB" id="5841591at2759"/>
<feature type="transmembrane region" description="Helical" evidence="1">
    <location>
        <begin position="159"/>
        <end position="178"/>
    </location>
</feature>
<keyword evidence="3" id="KW-1185">Reference proteome</keyword>
<keyword evidence="1" id="KW-0472">Membrane</keyword>
<name>A0A2G5VKK7_9PELO</name>
<comment type="caution">
    <text evidence="2">The sequence shown here is derived from an EMBL/GenBank/DDBJ whole genome shotgun (WGS) entry which is preliminary data.</text>
</comment>
<keyword evidence="1" id="KW-1133">Transmembrane helix</keyword>
<keyword evidence="1" id="KW-0812">Transmembrane</keyword>
<dbReference type="EMBL" id="PDUG01000001">
    <property type="protein sequence ID" value="PIC52355.1"/>
    <property type="molecule type" value="Genomic_DNA"/>
</dbReference>